<dbReference type="InterPro" id="IPR054822">
    <property type="entry name" value="DsrO-like"/>
</dbReference>
<evidence type="ECO:0000256" key="4">
    <source>
        <dbReference type="ARBA" id="ARBA00023014"/>
    </source>
</evidence>
<dbReference type="Pfam" id="PF13247">
    <property type="entry name" value="Fer4_11"/>
    <property type="match status" value="1"/>
</dbReference>
<dbReference type="PANTHER" id="PTHR43177:SF3">
    <property type="entry name" value="PROTEIN NRFC HOMOLOG"/>
    <property type="match status" value="1"/>
</dbReference>
<evidence type="ECO:0000256" key="1">
    <source>
        <dbReference type="ARBA" id="ARBA00022485"/>
    </source>
</evidence>
<protein>
    <submittedName>
        <fullName evidence="7">4Fe-4S dicluster domain-containing protein</fullName>
    </submittedName>
</protein>
<dbReference type="InterPro" id="IPR006311">
    <property type="entry name" value="TAT_signal"/>
</dbReference>
<dbReference type="NCBIfam" id="NF045797">
    <property type="entry name" value="DsrO"/>
    <property type="match status" value="1"/>
</dbReference>
<feature type="domain" description="4Fe-4S ferredoxin-type" evidence="6">
    <location>
        <begin position="47"/>
        <end position="78"/>
    </location>
</feature>
<dbReference type="GO" id="GO:0051539">
    <property type="term" value="F:4 iron, 4 sulfur cluster binding"/>
    <property type="evidence" value="ECO:0007669"/>
    <property type="project" value="UniProtKB-KW"/>
</dbReference>
<dbReference type="Gene3D" id="3.30.70.20">
    <property type="match status" value="2"/>
</dbReference>
<evidence type="ECO:0000259" key="6">
    <source>
        <dbReference type="PROSITE" id="PS51379"/>
    </source>
</evidence>
<dbReference type="GO" id="GO:0046872">
    <property type="term" value="F:metal ion binding"/>
    <property type="evidence" value="ECO:0007669"/>
    <property type="project" value="UniProtKB-KW"/>
</dbReference>
<feature type="domain" description="4Fe-4S ferredoxin-type" evidence="6">
    <location>
        <begin position="130"/>
        <end position="159"/>
    </location>
</feature>
<dbReference type="AlphaFoldDB" id="A0AA49FMD4"/>
<evidence type="ECO:0000256" key="2">
    <source>
        <dbReference type="ARBA" id="ARBA00022723"/>
    </source>
</evidence>
<keyword evidence="4" id="KW-0411">Iron-sulfur</keyword>
<dbReference type="InterPro" id="IPR017900">
    <property type="entry name" value="4Fe4S_Fe_S_CS"/>
</dbReference>
<organism evidence="7">
    <name type="scientific">Candidatus Nitricoxidivorans perseverans</name>
    <dbReference type="NCBI Taxonomy" id="2975601"/>
    <lineage>
        <taxon>Bacteria</taxon>
        <taxon>Pseudomonadati</taxon>
        <taxon>Pseudomonadota</taxon>
        <taxon>Betaproteobacteria</taxon>
        <taxon>Nitrosomonadales</taxon>
        <taxon>Sterolibacteriaceae</taxon>
        <taxon>Candidatus Nitricoxidivorans</taxon>
    </lineage>
</organism>
<dbReference type="CDD" id="cd10551">
    <property type="entry name" value="PsrB"/>
    <property type="match status" value="1"/>
</dbReference>
<proteinExistence type="predicted"/>
<evidence type="ECO:0000313" key="7">
    <source>
        <dbReference type="EMBL" id="WIM06534.1"/>
    </source>
</evidence>
<dbReference type="PROSITE" id="PS51318">
    <property type="entry name" value="TAT"/>
    <property type="match status" value="1"/>
</dbReference>
<keyword evidence="3" id="KW-0408">Iron</keyword>
<dbReference type="PANTHER" id="PTHR43177">
    <property type="entry name" value="PROTEIN NRFC"/>
    <property type="match status" value="1"/>
</dbReference>
<name>A0AA49FMD4_9PROT</name>
<dbReference type="InterPro" id="IPR017896">
    <property type="entry name" value="4Fe4S_Fe-S-bd"/>
</dbReference>
<dbReference type="Proteomes" id="UP001234916">
    <property type="component" value="Chromosome"/>
</dbReference>
<dbReference type="EMBL" id="CP107246">
    <property type="protein sequence ID" value="WIM06534.1"/>
    <property type="molecule type" value="Genomic_DNA"/>
</dbReference>
<dbReference type="SUPFAM" id="SSF54862">
    <property type="entry name" value="4Fe-4S ferredoxins"/>
    <property type="match status" value="1"/>
</dbReference>
<gene>
    <name evidence="7" type="ORF">OHM77_04505</name>
</gene>
<dbReference type="PROSITE" id="PS51379">
    <property type="entry name" value="4FE4S_FER_2"/>
    <property type="match status" value="2"/>
</dbReference>
<sequence length="243" mass="26007">MSDRRTFLTAAAGLGAMGAMAVAPGVHLIEVSQARPAGEPASGKVRWGMLIDTNACSSSCTDCVSACAAENGINEKMANPRQGSQWIRKIELKDPRSGRGHSLPMMCQHCENPPCVDVCPTGASMKRADGIVLVDRHICIGCRYCMMACPYKARSFVHQPLTEQNPEVPRGLGCVEACTFCVHRVDKGQMPACVEACAKAGGAMIFGDLNDPNSEISRRIAQVATTQVRADLKLNPGVRYQGI</sequence>
<evidence type="ECO:0000256" key="3">
    <source>
        <dbReference type="ARBA" id="ARBA00023004"/>
    </source>
</evidence>
<feature type="chain" id="PRO_5041304587" evidence="5">
    <location>
        <begin position="22"/>
        <end position="243"/>
    </location>
</feature>
<dbReference type="KEGG" id="npv:OHM77_04505"/>
<feature type="signal peptide" evidence="5">
    <location>
        <begin position="1"/>
        <end position="21"/>
    </location>
</feature>
<dbReference type="PROSITE" id="PS00198">
    <property type="entry name" value="4FE4S_FER_1"/>
    <property type="match status" value="1"/>
</dbReference>
<dbReference type="InterPro" id="IPR050954">
    <property type="entry name" value="ET_IronSulfur_Cluster-Binding"/>
</dbReference>
<evidence type="ECO:0000256" key="5">
    <source>
        <dbReference type="SAM" id="SignalP"/>
    </source>
</evidence>
<keyword evidence="1" id="KW-0004">4Fe-4S</keyword>
<reference evidence="7" key="1">
    <citation type="journal article" date="2023" name="Nat. Microbiol.">
        <title>Enrichment and characterization of a nitric oxide-reducing microbial community in a continuous bioreactor.</title>
        <authorList>
            <person name="Garrido-Amador P."/>
            <person name="Stortenbeker N."/>
            <person name="Wessels H.J.C.T."/>
            <person name="Speth D.R."/>
            <person name="Garcia-Heredia I."/>
            <person name="Kartal B."/>
        </authorList>
    </citation>
    <scope>NUCLEOTIDE SEQUENCE</scope>
    <source>
        <strain evidence="7">MAG1</strain>
    </source>
</reference>
<keyword evidence="5" id="KW-0732">Signal</keyword>
<accession>A0AA49FMD4</accession>
<keyword evidence="2" id="KW-0479">Metal-binding</keyword>